<feature type="domain" description="A-kinase anchor protein 7-like phosphoesterase" evidence="2">
    <location>
        <begin position="5"/>
        <end position="274"/>
    </location>
</feature>
<protein>
    <submittedName>
        <fullName evidence="3">Kinase A anchor protein</fullName>
    </submittedName>
</protein>
<feature type="region of interest" description="Disordered" evidence="1">
    <location>
        <begin position="217"/>
        <end position="240"/>
    </location>
</feature>
<dbReference type="AlphaFoldDB" id="A0A9P6L353"/>
<proteinExistence type="predicted"/>
<dbReference type="GO" id="GO:0006355">
    <property type="term" value="P:regulation of DNA-templated transcription"/>
    <property type="evidence" value="ECO:0007669"/>
    <property type="project" value="TreeGrafter"/>
</dbReference>
<dbReference type="InterPro" id="IPR009097">
    <property type="entry name" value="Cyclic_Pdiesterase"/>
</dbReference>
<accession>A0A9P6L353</accession>
<name>A0A9P6L353_9AGAM</name>
<reference evidence="3" key="2">
    <citation type="submission" date="2020-11" db="EMBL/GenBank/DDBJ databases">
        <authorList>
            <consortium name="DOE Joint Genome Institute"/>
            <person name="Kuo A."/>
            <person name="Miyauchi S."/>
            <person name="Kiss E."/>
            <person name="Drula E."/>
            <person name="Kohler A."/>
            <person name="Sanchez-Garcia M."/>
            <person name="Andreopoulos B."/>
            <person name="Barry K.W."/>
            <person name="Bonito G."/>
            <person name="Buee M."/>
            <person name="Carver A."/>
            <person name="Chen C."/>
            <person name="Cichocki N."/>
            <person name="Clum A."/>
            <person name="Culley D."/>
            <person name="Crous P.W."/>
            <person name="Fauchery L."/>
            <person name="Girlanda M."/>
            <person name="Hayes R."/>
            <person name="Keri Z."/>
            <person name="Labutti K."/>
            <person name="Lipzen A."/>
            <person name="Lombard V."/>
            <person name="Magnuson J."/>
            <person name="Maillard F."/>
            <person name="Morin E."/>
            <person name="Murat C."/>
            <person name="Nolan M."/>
            <person name="Ohm R."/>
            <person name="Pangilinan J."/>
            <person name="Pereira M."/>
            <person name="Perotto S."/>
            <person name="Peter M."/>
            <person name="Riley R."/>
            <person name="Sitrit Y."/>
            <person name="Stielow B."/>
            <person name="Szollosi G."/>
            <person name="Zifcakova L."/>
            <person name="Stursova M."/>
            <person name="Spatafora J.W."/>
            <person name="Tedersoo L."/>
            <person name="Vaario L.-M."/>
            <person name="Yamada A."/>
            <person name="Yan M."/>
            <person name="Wang P."/>
            <person name="Xu J."/>
            <person name="Bruns T."/>
            <person name="Baldrian P."/>
            <person name="Vilgalys R."/>
            <person name="Henrissat B."/>
            <person name="Grigoriev I.V."/>
            <person name="Hibbett D."/>
            <person name="Nagy L.G."/>
            <person name="Martin F.M."/>
        </authorList>
    </citation>
    <scope>NUCLEOTIDE SEQUENCE</scope>
    <source>
        <strain evidence="3">UH-Tt-Lm1</strain>
    </source>
</reference>
<keyword evidence="4" id="KW-1185">Reference proteome</keyword>
<organism evidence="3 4">
    <name type="scientific">Thelephora terrestris</name>
    <dbReference type="NCBI Taxonomy" id="56493"/>
    <lineage>
        <taxon>Eukaryota</taxon>
        <taxon>Fungi</taxon>
        <taxon>Dikarya</taxon>
        <taxon>Basidiomycota</taxon>
        <taxon>Agaricomycotina</taxon>
        <taxon>Agaricomycetes</taxon>
        <taxon>Thelephorales</taxon>
        <taxon>Thelephoraceae</taxon>
        <taxon>Thelephora</taxon>
    </lineage>
</organism>
<dbReference type="OrthoDB" id="277832at2759"/>
<dbReference type="InterPro" id="IPR009210">
    <property type="entry name" value="ASCC1"/>
</dbReference>
<keyword evidence="3" id="KW-0808">Transferase</keyword>
<dbReference type="InterPro" id="IPR019510">
    <property type="entry name" value="AKAP7-like_phosphoesterase"/>
</dbReference>
<evidence type="ECO:0000259" key="2">
    <source>
        <dbReference type="Pfam" id="PF10469"/>
    </source>
</evidence>
<dbReference type="Gene3D" id="3.90.1140.10">
    <property type="entry name" value="Cyclic phosphodiesterase"/>
    <property type="match status" value="1"/>
</dbReference>
<dbReference type="PANTHER" id="PTHR13360:SF1">
    <property type="entry name" value="ACTIVATING SIGNAL COINTEGRATOR 1 COMPLEX SUBUNIT 1"/>
    <property type="match status" value="1"/>
</dbReference>
<dbReference type="Proteomes" id="UP000736335">
    <property type="component" value="Unassembled WGS sequence"/>
</dbReference>
<evidence type="ECO:0000313" key="4">
    <source>
        <dbReference type="Proteomes" id="UP000736335"/>
    </source>
</evidence>
<reference evidence="3" key="1">
    <citation type="journal article" date="2020" name="Nat. Commun.">
        <title>Large-scale genome sequencing of mycorrhizal fungi provides insights into the early evolution of symbiotic traits.</title>
        <authorList>
            <person name="Miyauchi S."/>
            <person name="Kiss E."/>
            <person name="Kuo A."/>
            <person name="Drula E."/>
            <person name="Kohler A."/>
            <person name="Sanchez-Garcia M."/>
            <person name="Morin E."/>
            <person name="Andreopoulos B."/>
            <person name="Barry K.W."/>
            <person name="Bonito G."/>
            <person name="Buee M."/>
            <person name="Carver A."/>
            <person name="Chen C."/>
            <person name="Cichocki N."/>
            <person name="Clum A."/>
            <person name="Culley D."/>
            <person name="Crous P.W."/>
            <person name="Fauchery L."/>
            <person name="Girlanda M."/>
            <person name="Hayes R.D."/>
            <person name="Keri Z."/>
            <person name="LaButti K."/>
            <person name="Lipzen A."/>
            <person name="Lombard V."/>
            <person name="Magnuson J."/>
            <person name="Maillard F."/>
            <person name="Murat C."/>
            <person name="Nolan M."/>
            <person name="Ohm R.A."/>
            <person name="Pangilinan J."/>
            <person name="Pereira M.F."/>
            <person name="Perotto S."/>
            <person name="Peter M."/>
            <person name="Pfister S."/>
            <person name="Riley R."/>
            <person name="Sitrit Y."/>
            <person name="Stielow J.B."/>
            <person name="Szollosi G."/>
            <person name="Zifcakova L."/>
            <person name="Stursova M."/>
            <person name="Spatafora J.W."/>
            <person name="Tedersoo L."/>
            <person name="Vaario L.M."/>
            <person name="Yamada A."/>
            <person name="Yan M."/>
            <person name="Wang P."/>
            <person name="Xu J."/>
            <person name="Bruns T."/>
            <person name="Baldrian P."/>
            <person name="Vilgalys R."/>
            <person name="Dunand C."/>
            <person name="Henrissat B."/>
            <person name="Grigoriev I.V."/>
            <person name="Hibbett D."/>
            <person name="Nagy L.G."/>
            <person name="Martin F.M."/>
        </authorList>
    </citation>
    <scope>NUCLEOTIDE SEQUENCE</scope>
    <source>
        <strain evidence="3">UH-Tt-Lm1</strain>
    </source>
</reference>
<dbReference type="PANTHER" id="PTHR13360">
    <property type="entry name" value="ACTIVATING SIGNAL COINTEGRATOR 1 COMPLEX SUBUNIT 1"/>
    <property type="match status" value="1"/>
</dbReference>
<dbReference type="Pfam" id="PF10469">
    <property type="entry name" value="AKAP7_NLS"/>
    <property type="match status" value="1"/>
</dbReference>
<keyword evidence="3" id="KW-0418">Kinase</keyword>
<dbReference type="SUPFAM" id="SSF55144">
    <property type="entry name" value="LigT-like"/>
    <property type="match status" value="1"/>
</dbReference>
<dbReference type="EMBL" id="WIUZ02000015">
    <property type="protein sequence ID" value="KAF9780725.1"/>
    <property type="molecule type" value="Genomic_DNA"/>
</dbReference>
<evidence type="ECO:0000313" key="3">
    <source>
        <dbReference type="EMBL" id="KAF9780725.1"/>
    </source>
</evidence>
<feature type="compositionally biased region" description="Polar residues" evidence="1">
    <location>
        <begin position="222"/>
        <end position="232"/>
    </location>
</feature>
<evidence type="ECO:0000256" key="1">
    <source>
        <dbReference type="SAM" id="MobiDB-lite"/>
    </source>
</evidence>
<dbReference type="GO" id="GO:0005634">
    <property type="term" value="C:nucleus"/>
    <property type="evidence" value="ECO:0007669"/>
    <property type="project" value="TreeGrafter"/>
</dbReference>
<comment type="caution">
    <text evidence="3">The sequence shown here is derived from an EMBL/GenBank/DDBJ whole genome shotgun (WGS) entry which is preliminary data.</text>
</comment>
<dbReference type="GO" id="GO:0016301">
    <property type="term" value="F:kinase activity"/>
    <property type="evidence" value="ECO:0007669"/>
    <property type="project" value="UniProtKB-KW"/>
</dbReference>
<dbReference type="GO" id="GO:0006307">
    <property type="term" value="P:DNA alkylation repair"/>
    <property type="evidence" value="ECO:0007669"/>
    <property type="project" value="InterPro"/>
</dbReference>
<gene>
    <name evidence="3" type="ORF">BJ322DRAFT_277836</name>
</gene>
<sequence>MRIVIAIPIGHHAGLRELMEMFGQSLLNDTNPPIPGLDESVLISPRRLHFTLGVMSLAGAASSADREGLTRQPRTVDDAVRFLQSLKPRVEELLRSPVSGTAGQGQKVRVALNSMDVMKLERGGTAHVLWVGPEGGNSKDIPDEMTNQLRQVCDLIHSSFRRAGFLVEDRPLKLHCTIVNTVYRKPRPRGGKRIPFTYTDLLTSPWFSRPENLVPSHEVTPQRLTQSTSNAGHHSPRGPISVDFGTWDVDEVQICEMGSHGPEGEYVCVGKIDL</sequence>